<dbReference type="EMBL" id="CP002345">
    <property type="protein sequence ID" value="ADQ79720.1"/>
    <property type="molecule type" value="Genomic_DNA"/>
</dbReference>
<reference key="1">
    <citation type="submission" date="2010-11" db="EMBL/GenBank/DDBJ databases">
        <title>The complete genome of Paludibacter propionicigenes DSM 17365.</title>
        <authorList>
            <consortium name="US DOE Joint Genome Institute (JGI-PGF)"/>
            <person name="Lucas S."/>
            <person name="Copeland A."/>
            <person name="Lapidus A."/>
            <person name="Bruce D."/>
            <person name="Goodwin L."/>
            <person name="Pitluck S."/>
            <person name="Kyrpides N."/>
            <person name="Mavromatis K."/>
            <person name="Ivanova N."/>
            <person name="Munk A.C."/>
            <person name="Brettin T."/>
            <person name="Detter J.C."/>
            <person name="Han C."/>
            <person name="Tapia R."/>
            <person name="Land M."/>
            <person name="Hauser L."/>
            <person name="Markowitz V."/>
            <person name="Cheng J.-F."/>
            <person name="Hugenholtz P."/>
            <person name="Woyke T."/>
            <person name="Wu D."/>
            <person name="Gronow S."/>
            <person name="Wellnitz S."/>
            <person name="Brambilla E."/>
            <person name="Klenk H.-P."/>
            <person name="Eisen J.A."/>
        </authorList>
    </citation>
    <scope>NUCLEOTIDE SEQUENCE</scope>
    <source>
        <strain>WB4</strain>
    </source>
</reference>
<accession>E4T4S6</accession>
<organism evidence="1 2">
    <name type="scientific">Paludibacter propionicigenes (strain DSM 17365 / JCM 13257 / WB4)</name>
    <dbReference type="NCBI Taxonomy" id="694427"/>
    <lineage>
        <taxon>Bacteria</taxon>
        <taxon>Pseudomonadati</taxon>
        <taxon>Bacteroidota</taxon>
        <taxon>Bacteroidia</taxon>
        <taxon>Bacteroidales</taxon>
        <taxon>Paludibacteraceae</taxon>
        <taxon>Paludibacter</taxon>
    </lineage>
</organism>
<proteinExistence type="predicted"/>
<dbReference type="Proteomes" id="UP000008718">
    <property type="component" value="Chromosome"/>
</dbReference>
<gene>
    <name evidence="1" type="ordered locus">Palpr_1575</name>
</gene>
<evidence type="ECO:0000313" key="1">
    <source>
        <dbReference type="EMBL" id="ADQ79720.1"/>
    </source>
</evidence>
<keyword evidence="2" id="KW-1185">Reference proteome</keyword>
<sequence length="103" mass="11941">MKDCSNAIFIKTSAVSASFDKELFRAVRAFYSNKNIDTMNRVSIYLGFIRKAEQGHFNESQISTSLQEPYEFSEVSEQISKMMTHLGVTKNKKNNINFERRMD</sequence>
<dbReference type="AlphaFoldDB" id="E4T4S6"/>
<evidence type="ECO:0000313" key="2">
    <source>
        <dbReference type="Proteomes" id="UP000008718"/>
    </source>
</evidence>
<dbReference type="HOGENOM" id="CLU_2261007_0_0_10"/>
<protein>
    <submittedName>
        <fullName evidence="1">Uncharacterized protein</fullName>
    </submittedName>
</protein>
<dbReference type="RefSeq" id="WP_013445089.1">
    <property type="nucleotide sequence ID" value="NC_014734.1"/>
</dbReference>
<reference evidence="1 2" key="2">
    <citation type="journal article" date="2011" name="Stand. Genomic Sci.">
        <title>Complete genome sequence of Paludibacter propionicigenes type strain (WB4).</title>
        <authorList>
            <person name="Gronow S."/>
            <person name="Munk C."/>
            <person name="Lapidus A."/>
            <person name="Nolan M."/>
            <person name="Lucas S."/>
            <person name="Hammon N."/>
            <person name="Deshpande S."/>
            <person name="Cheng J.F."/>
            <person name="Tapia R."/>
            <person name="Han C."/>
            <person name="Goodwin L."/>
            <person name="Pitluck S."/>
            <person name="Liolios K."/>
            <person name="Ivanova N."/>
            <person name="Mavromatis K."/>
            <person name="Mikhailova N."/>
            <person name="Pati A."/>
            <person name="Chen A."/>
            <person name="Palaniappan K."/>
            <person name="Land M."/>
            <person name="Hauser L."/>
            <person name="Chang Y.J."/>
            <person name="Jeffries C.D."/>
            <person name="Brambilla E."/>
            <person name="Rohde M."/>
            <person name="Goker M."/>
            <person name="Detter J.C."/>
            <person name="Woyke T."/>
            <person name="Bristow J."/>
            <person name="Eisen J.A."/>
            <person name="Markowitz V."/>
            <person name="Hugenholtz P."/>
            <person name="Kyrpides N.C."/>
            <person name="Klenk H.P."/>
        </authorList>
    </citation>
    <scope>NUCLEOTIDE SEQUENCE [LARGE SCALE GENOMIC DNA]</scope>
    <source>
        <strain evidence="2">DSM 17365 / JCM 13257 / WB4</strain>
    </source>
</reference>
<dbReference type="KEGG" id="ppn:Palpr_1575"/>
<name>E4T4S6_PALPW</name>